<sequence length="134" mass="15719">MNYITTQIFTDNRINIIADRLFYYLNEKFTFDFVKEKIVLSGHCSAILQEAEVSPTANNVVFFCVNSEIYNFLLLEVSKILNPKICMKFKERILLDFDFVKIEIWFQETGMDAINYEVSNVFIHSIDKIPSIIL</sequence>
<keyword evidence="2" id="KW-1185">Reference proteome</keyword>
<dbReference type="EMBL" id="MN812211">
    <property type="protein sequence ID" value="QHB38975.1"/>
    <property type="molecule type" value="Genomic_DNA"/>
</dbReference>
<evidence type="ECO:0000313" key="1">
    <source>
        <dbReference type="EMBL" id="QHB38975.1"/>
    </source>
</evidence>
<dbReference type="Proteomes" id="UP000465101">
    <property type="component" value="Segment"/>
</dbReference>
<evidence type="ECO:0000313" key="2">
    <source>
        <dbReference type="Proteomes" id="UP000465101"/>
    </source>
</evidence>
<organism evidence="1 2">
    <name type="scientific">Flavobacterium phage vB_FspS_laban6-1</name>
    <dbReference type="NCBI Taxonomy" id="2686250"/>
    <lineage>
        <taxon>Viruses</taxon>
        <taxon>Duplodnaviria</taxon>
        <taxon>Heunggongvirae</taxon>
        <taxon>Uroviricota</taxon>
        <taxon>Caudoviricetes</taxon>
        <taxon>Duneviridae</taxon>
        <taxon>Labanvirus</taxon>
        <taxon>Labanvirus laban</taxon>
    </lineage>
</organism>
<reference evidence="1 2" key="1">
    <citation type="journal article" date="2020" name="Viruses">
        <title>Diversity and Host Interactions Among Virulent and Temperate Baltic Sea Flavobacterium Phages.</title>
        <authorList>
            <person name="Nilsson E."/>
            <person name="Bayfield O.W."/>
            <person name="Lundin D."/>
            <person name="Antson A.A."/>
            <person name="Holmfeldt K."/>
        </authorList>
    </citation>
    <scope>NUCLEOTIDE SEQUENCE [LARGE SCALE GENOMIC DNA]</scope>
</reference>
<proteinExistence type="predicted"/>
<accession>A0A6B9LJ42</accession>
<protein>
    <submittedName>
        <fullName evidence="1">Uncharacterized protein</fullName>
    </submittedName>
</protein>
<name>A0A6B9LJ42_9CAUD</name>
<gene>
    <name evidence="1" type="ORF">laban61_gp004</name>
</gene>